<gene>
    <name evidence="18" type="ORF">KP79_PYT05240</name>
</gene>
<comment type="catalytic activity">
    <reaction evidence="6">
        <text>Delta(2)-thiazoline-2-carboxylate + NADPH + 2 H(+) = L-thiazolidine-2-carboxylate + NADP(+)</text>
        <dbReference type="Rhea" id="RHEA:68072"/>
        <dbReference type="ChEBI" id="CHEBI:15378"/>
        <dbReference type="ChEBI" id="CHEBI:57783"/>
        <dbReference type="ChEBI" id="CHEBI:58349"/>
        <dbReference type="ChEBI" id="CHEBI:176895"/>
        <dbReference type="ChEBI" id="CHEBI:176896"/>
    </reaction>
    <physiologicalReaction direction="left-to-right" evidence="6">
        <dbReference type="Rhea" id="RHEA:68073"/>
    </physiologicalReaction>
</comment>
<dbReference type="Proteomes" id="UP000242188">
    <property type="component" value="Unassembled WGS sequence"/>
</dbReference>
<keyword evidence="19" id="KW-1185">Reference proteome</keyword>
<evidence type="ECO:0000256" key="11">
    <source>
        <dbReference type="ARBA" id="ARBA00093250"/>
    </source>
</evidence>
<comment type="catalytic activity">
    <reaction evidence="13">
        <text>L-proline + NAD(+) = 1-pyrroline-2-carboxylate + NADH + H(+)</text>
        <dbReference type="Rhea" id="RHEA:20321"/>
        <dbReference type="ChEBI" id="CHEBI:15378"/>
        <dbReference type="ChEBI" id="CHEBI:39785"/>
        <dbReference type="ChEBI" id="CHEBI:57540"/>
        <dbReference type="ChEBI" id="CHEBI:57945"/>
        <dbReference type="ChEBI" id="CHEBI:60039"/>
        <dbReference type="EC" id="1.5.1.1"/>
    </reaction>
    <physiologicalReaction direction="right-to-left" evidence="13">
        <dbReference type="Rhea" id="RHEA:20323"/>
    </physiologicalReaction>
</comment>
<evidence type="ECO:0000256" key="10">
    <source>
        <dbReference type="ARBA" id="ARBA00093248"/>
    </source>
</evidence>
<comment type="similarity">
    <text evidence="1">Belongs to the ornithine cyclodeaminase/mu-crystallin family.</text>
</comment>
<evidence type="ECO:0000256" key="4">
    <source>
        <dbReference type="ARBA" id="ARBA00033420"/>
    </source>
</evidence>
<name>A0A210QCP0_MIZYE</name>
<evidence type="ECO:0000256" key="1">
    <source>
        <dbReference type="ARBA" id="ARBA00008903"/>
    </source>
</evidence>
<organism evidence="18 19">
    <name type="scientific">Mizuhopecten yessoensis</name>
    <name type="common">Japanese scallop</name>
    <name type="synonym">Patinopecten yessoensis</name>
    <dbReference type="NCBI Taxonomy" id="6573"/>
    <lineage>
        <taxon>Eukaryota</taxon>
        <taxon>Metazoa</taxon>
        <taxon>Spiralia</taxon>
        <taxon>Lophotrochozoa</taxon>
        <taxon>Mollusca</taxon>
        <taxon>Bivalvia</taxon>
        <taxon>Autobranchia</taxon>
        <taxon>Pteriomorphia</taxon>
        <taxon>Pectinida</taxon>
        <taxon>Pectinoidea</taxon>
        <taxon>Pectinidae</taxon>
        <taxon>Mizuhopecten</taxon>
    </lineage>
</organism>
<evidence type="ECO:0000256" key="6">
    <source>
        <dbReference type="ARBA" id="ARBA00093197"/>
    </source>
</evidence>
<dbReference type="Gene3D" id="3.40.50.720">
    <property type="entry name" value="NAD(P)-binding Rossmann-like Domain"/>
    <property type="match status" value="1"/>
</dbReference>
<dbReference type="Gene3D" id="3.30.1780.10">
    <property type="entry name" value="ornithine cyclodeaminase, domain 1"/>
    <property type="match status" value="1"/>
</dbReference>
<dbReference type="OrthoDB" id="41492at2759"/>
<comment type="catalytic activity">
    <reaction evidence="10">
        <text>(R)-lanthionine ketimine + NADPH + 2 H(+) = (3R,5R)-1,4-thiomorpholine-3,5-dicarboxylate + NADP(+)</text>
        <dbReference type="Rhea" id="RHEA:68040"/>
        <dbReference type="ChEBI" id="CHEBI:15378"/>
        <dbReference type="ChEBI" id="CHEBI:57783"/>
        <dbReference type="ChEBI" id="CHEBI:58349"/>
        <dbReference type="ChEBI" id="CHEBI:176891"/>
        <dbReference type="ChEBI" id="CHEBI:176892"/>
    </reaction>
    <physiologicalReaction direction="left-to-right" evidence="10">
        <dbReference type="Rhea" id="RHEA:68041"/>
    </physiologicalReaction>
</comment>
<dbReference type="EC" id="1.5.1.1" evidence="16"/>
<comment type="subunit">
    <text evidence="15">Homodimer. Binds the thyroid hormone triiodothyronine (T3); T3 binding inhibits enzymatic activity.</text>
</comment>
<comment type="catalytic activity">
    <reaction evidence="11">
        <text>(S)-cystathionine ketimine + NADH + 2 H(+) = (3R,5S)-2,3,5,6,7-pentahydro-1,4-thiazepine-3,5-dicarboxylate + NAD(+)</text>
        <dbReference type="Rhea" id="RHEA:68032"/>
        <dbReference type="ChEBI" id="CHEBI:15378"/>
        <dbReference type="ChEBI" id="CHEBI:57540"/>
        <dbReference type="ChEBI" id="CHEBI:57945"/>
        <dbReference type="ChEBI" id="CHEBI:176808"/>
        <dbReference type="ChEBI" id="CHEBI:176810"/>
    </reaction>
    <physiologicalReaction direction="left-to-right" evidence="11">
        <dbReference type="Rhea" id="RHEA:68033"/>
    </physiologicalReaction>
</comment>
<evidence type="ECO:0000256" key="7">
    <source>
        <dbReference type="ARBA" id="ARBA00093203"/>
    </source>
</evidence>
<dbReference type="Pfam" id="PF02423">
    <property type="entry name" value="OCD_Mu_crystall"/>
    <property type="match status" value="1"/>
</dbReference>
<comment type="catalytic activity">
    <reaction evidence="14">
        <text>L-pipecolate + NADP(+) = Delta(1)-piperideine-2-carboxylate + NADPH + H(+)</text>
        <dbReference type="Rhea" id="RHEA:12524"/>
        <dbReference type="ChEBI" id="CHEBI:15378"/>
        <dbReference type="ChEBI" id="CHEBI:57783"/>
        <dbReference type="ChEBI" id="CHEBI:58349"/>
        <dbReference type="ChEBI" id="CHEBI:61185"/>
        <dbReference type="ChEBI" id="CHEBI:77631"/>
        <dbReference type="EC" id="1.5.1.1"/>
    </reaction>
    <physiologicalReaction direction="right-to-left" evidence="14">
        <dbReference type="Rhea" id="RHEA:12526"/>
    </physiologicalReaction>
</comment>
<dbReference type="PANTHER" id="PTHR13812">
    <property type="entry name" value="KETIMINE REDUCTASE MU-CRYSTALLIN"/>
    <property type="match status" value="1"/>
</dbReference>
<comment type="catalytic activity">
    <reaction evidence="7">
        <text>L-proline + NADP(+) = 1-pyrroline-2-carboxylate + NADPH + H(+)</text>
        <dbReference type="Rhea" id="RHEA:20317"/>
        <dbReference type="ChEBI" id="CHEBI:15378"/>
        <dbReference type="ChEBI" id="CHEBI:39785"/>
        <dbReference type="ChEBI" id="CHEBI:57783"/>
        <dbReference type="ChEBI" id="CHEBI:58349"/>
        <dbReference type="ChEBI" id="CHEBI:60039"/>
        <dbReference type="EC" id="1.5.1.1"/>
    </reaction>
    <physiologicalReaction direction="right-to-left" evidence="7">
        <dbReference type="Rhea" id="RHEA:20319"/>
    </physiologicalReaction>
</comment>
<dbReference type="GO" id="GO:0005737">
    <property type="term" value="C:cytoplasm"/>
    <property type="evidence" value="ECO:0007669"/>
    <property type="project" value="TreeGrafter"/>
</dbReference>
<evidence type="ECO:0000313" key="19">
    <source>
        <dbReference type="Proteomes" id="UP000242188"/>
    </source>
</evidence>
<dbReference type="GO" id="GO:0050241">
    <property type="term" value="F:pyrroline-2-carboxylate reductase activity"/>
    <property type="evidence" value="ECO:0007669"/>
    <property type="project" value="UniProtKB-EC"/>
</dbReference>
<evidence type="ECO:0000256" key="5">
    <source>
        <dbReference type="ARBA" id="ARBA00093190"/>
    </source>
</evidence>
<evidence type="ECO:0000256" key="14">
    <source>
        <dbReference type="ARBA" id="ARBA00093273"/>
    </source>
</evidence>
<dbReference type="PANTHER" id="PTHR13812:SF19">
    <property type="entry name" value="KETIMINE REDUCTASE MU-CRYSTALLIN"/>
    <property type="match status" value="1"/>
</dbReference>
<dbReference type="InterPro" id="IPR036291">
    <property type="entry name" value="NAD(P)-bd_dom_sf"/>
</dbReference>
<dbReference type="GO" id="GO:0042562">
    <property type="term" value="F:hormone binding"/>
    <property type="evidence" value="ECO:0007669"/>
    <property type="project" value="TreeGrafter"/>
</dbReference>
<dbReference type="AlphaFoldDB" id="A0A210QCP0"/>
<comment type="caution">
    <text evidence="18">The sequence shown here is derived from an EMBL/GenBank/DDBJ whole genome shotgun (WGS) entry which is preliminary data.</text>
</comment>
<evidence type="ECO:0000256" key="17">
    <source>
        <dbReference type="ARBA" id="ARBA00093650"/>
    </source>
</evidence>
<evidence type="ECO:0000256" key="3">
    <source>
        <dbReference type="ARBA" id="ARBA00015173"/>
    </source>
</evidence>
<comment type="catalytic activity">
    <reaction evidence="12">
        <text>(3R)-1,4-thiomorpholine-3-carboxylate + NADP(+) = 3,4-dehydrothiomorpholine-3-carboxylate + NADPH + 2 H(+)</text>
        <dbReference type="Rhea" id="RHEA:12500"/>
        <dbReference type="ChEBI" id="CHEBI:15378"/>
        <dbReference type="ChEBI" id="CHEBI:57783"/>
        <dbReference type="ChEBI" id="CHEBI:58349"/>
        <dbReference type="ChEBI" id="CHEBI:58517"/>
        <dbReference type="ChEBI" id="CHEBI:176873"/>
        <dbReference type="EC" id="1.5.1.25"/>
    </reaction>
    <physiologicalReaction direction="right-to-left" evidence="12">
        <dbReference type="Rhea" id="RHEA:12502"/>
    </physiologicalReaction>
</comment>
<evidence type="ECO:0000313" key="18">
    <source>
        <dbReference type="EMBL" id="OWF46494.1"/>
    </source>
</evidence>
<accession>A0A210QCP0</accession>
<dbReference type="PIRSF" id="PIRSF001439">
    <property type="entry name" value="CryM"/>
    <property type="match status" value="1"/>
</dbReference>
<dbReference type="SUPFAM" id="SSF51735">
    <property type="entry name" value="NAD(P)-binding Rossmann-fold domains"/>
    <property type="match status" value="1"/>
</dbReference>
<comment type="catalytic activity">
    <reaction evidence="9">
        <text>(S)-cystathionine ketimine + NADPH + 2 H(+) = (3R,5S)-2,3,5,6,7-pentahydro-1,4-thiazepine-3,5-dicarboxylate + NADP(+)</text>
        <dbReference type="Rhea" id="RHEA:68036"/>
        <dbReference type="ChEBI" id="CHEBI:15378"/>
        <dbReference type="ChEBI" id="CHEBI:57783"/>
        <dbReference type="ChEBI" id="CHEBI:58349"/>
        <dbReference type="ChEBI" id="CHEBI:176808"/>
        <dbReference type="ChEBI" id="CHEBI:176810"/>
    </reaction>
    <physiologicalReaction direction="left-to-right" evidence="9">
        <dbReference type="Rhea" id="RHEA:68037"/>
    </physiologicalReaction>
</comment>
<dbReference type="InterPro" id="IPR023401">
    <property type="entry name" value="ODC_N"/>
</dbReference>
<evidence type="ECO:0000256" key="2">
    <source>
        <dbReference type="ARBA" id="ARBA00012883"/>
    </source>
</evidence>
<evidence type="ECO:0000256" key="13">
    <source>
        <dbReference type="ARBA" id="ARBA00093264"/>
    </source>
</evidence>
<dbReference type="STRING" id="6573.A0A210QCP0"/>
<comment type="catalytic activity">
    <reaction evidence="8">
        <text>(3R)-1,4-thiomorpholine-3-carboxylate + NAD(+) = 3,4-dehydrothiomorpholine-3-carboxylate + NADH + 2 H(+)</text>
        <dbReference type="Rhea" id="RHEA:12504"/>
        <dbReference type="ChEBI" id="CHEBI:15378"/>
        <dbReference type="ChEBI" id="CHEBI:57540"/>
        <dbReference type="ChEBI" id="CHEBI:57945"/>
        <dbReference type="ChEBI" id="CHEBI:58517"/>
        <dbReference type="ChEBI" id="CHEBI:176873"/>
        <dbReference type="EC" id="1.5.1.25"/>
    </reaction>
    <physiologicalReaction direction="right-to-left" evidence="8">
        <dbReference type="Rhea" id="RHEA:12506"/>
    </physiologicalReaction>
</comment>
<comment type="catalytic activity">
    <reaction evidence="5">
        <text>L-pipecolate + NAD(+) = Delta(1)-piperideine-2-carboxylate + NADH + H(+)</text>
        <dbReference type="Rhea" id="RHEA:30807"/>
        <dbReference type="ChEBI" id="CHEBI:15378"/>
        <dbReference type="ChEBI" id="CHEBI:57540"/>
        <dbReference type="ChEBI" id="CHEBI:57945"/>
        <dbReference type="ChEBI" id="CHEBI:61185"/>
        <dbReference type="ChEBI" id="CHEBI:77631"/>
        <dbReference type="EC" id="1.5.1.1"/>
    </reaction>
    <physiologicalReaction direction="right-to-left" evidence="5">
        <dbReference type="Rhea" id="RHEA:30809"/>
    </physiologicalReaction>
</comment>
<dbReference type="EMBL" id="NEDP02004182">
    <property type="protein sequence ID" value="OWF46494.1"/>
    <property type="molecule type" value="Genomic_DNA"/>
</dbReference>
<protein>
    <recommendedName>
        <fullName evidence="3">Ketimine reductase mu-crystallin</fullName>
        <ecNumber evidence="16">1.5.1.1</ecNumber>
        <ecNumber evidence="2">1.5.1.25</ecNumber>
    </recommendedName>
    <alternativeName>
        <fullName evidence="17">1-piperideine-2-carboxylate/1-pyrroline-2-carboxylate reductase</fullName>
    </alternativeName>
    <alternativeName>
        <fullName evidence="4">NADP-regulated thyroid-hormone-binding protein</fullName>
    </alternativeName>
</protein>
<reference evidence="18 19" key="1">
    <citation type="journal article" date="2017" name="Nat. Ecol. Evol.">
        <title>Scallop genome provides insights into evolution of bilaterian karyotype and development.</title>
        <authorList>
            <person name="Wang S."/>
            <person name="Zhang J."/>
            <person name="Jiao W."/>
            <person name="Li J."/>
            <person name="Xun X."/>
            <person name="Sun Y."/>
            <person name="Guo X."/>
            <person name="Huan P."/>
            <person name="Dong B."/>
            <person name="Zhang L."/>
            <person name="Hu X."/>
            <person name="Sun X."/>
            <person name="Wang J."/>
            <person name="Zhao C."/>
            <person name="Wang Y."/>
            <person name="Wang D."/>
            <person name="Huang X."/>
            <person name="Wang R."/>
            <person name="Lv J."/>
            <person name="Li Y."/>
            <person name="Zhang Z."/>
            <person name="Liu B."/>
            <person name="Lu W."/>
            <person name="Hui Y."/>
            <person name="Liang J."/>
            <person name="Zhou Z."/>
            <person name="Hou R."/>
            <person name="Li X."/>
            <person name="Liu Y."/>
            <person name="Li H."/>
            <person name="Ning X."/>
            <person name="Lin Y."/>
            <person name="Zhao L."/>
            <person name="Xing Q."/>
            <person name="Dou J."/>
            <person name="Li Y."/>
            <person name="Mao J."/>
            <person name="Guo H."/>
            <person name="Dou H."/>
            <person name="Li T."/>
            <person name="Mu C."/>
            <person name="Jiang W."/>
            <person name="Fu Q."/>
            <person name="Fu X."/>
            <person name="Miao Y."/>
            <person name="Liu J."/>
            <person name="Yu Q."/>
            <person name="Li R."/>
            <person name="Liao H."/>
            <person name="Li X."/>
            <person name="Kong Y."/>
            <person name="Jiang Z."/>
            <person name="Chourrout D."/>
            <person name="Li R."/>
            <person name="Bao Z."/>
        </authorList>
    </citation>
    <scope>NUCLEOTIDE SEQUENCE [LARGE SCALE GENOMIC DNA]</scope>
    <source>
        <strain evidence="18 19">PY_sf001</strain>
    </source>
</reference>
<dbReference type="FunFam" id="3.40.50.720:FF:000241">
    <property type="entry name" value="ketimine reductase mu-crystallin"/>
    <property type="match status" value="1"/>
</dbReference>
<dbReference type="InterPro" id="IPR003462">
    <property type="entry name" value="ODC_Mu_crystall"/>
</dbReference>
<proteinExistence type="inferred from homology"/>
<evidence type="ECO:0000256" key="9">
    <source>
        <dbReference type="ARBA" id="ARBA00093227"/>
    </source>
</evidence>
<evidence type="ECO:0000256" key="8">
    <source>
        <dbReference type="ARBA" id="ARBA00093226"/>
    </source>
</evidence>
<evidence type="ECO:0000256" key="16">
    <source>
        <dbReference type="ARBA" id="ARBA00093598"/>
    </source>
</evidence>
<sequence>MALTWISREEIKNVLTYERLIPEMETALAQFSNGSVVQPVRTIVPVSKVNGFLGVMPAYSQEQGALATKLVTFFPNNKDVPTHNAIIVMFNPDSGVPELLMDGDVITTMRTAAVSAVATKLFCGDDPQVLAILGSGVQARSHFHALTSLFSFKKINVWSKTLSNAQKLADEINGTAYDSAEMAVRDADVIVTVTSSSVPVLKKDWVKPGAHINAVGACRPDWQEIDPALMTSAVVFVDSRTAACQESGDVILSGAEVYAELGEVINNVKDKPKGETTLFKSLGR</sequence>
<evidence type="ECO:0000256" key="15">
    <source>
        <dbReference type="ARBA" id="ARBA00093567"/>
    </source>
</evidence>
<dbReference type="EC" id="1.5.1.25" evidence="2"/>
<dbReference type="GO" id="GO:0047127">
    <property type="term" value="F:thiomorpholine-carboxylate dehydrogenase activity"/>
    <property type="evidence" value="ECO:0007669"/>
    <property type="project" value="UniProtKB-EC"/>
</dbReference>
<evidence type="ECO:0000256" key="12">
    <source>
        <dbReference type="ARBA" id="ARBA00093263"/>
    </source>
</evidence>